<accession>B9ITJ6</accession>
<sequence length="37" mass="4336">MKIELLSGEELIGRVILDNFIDILIPLYPCMNRVFKE</sequence>
<evidence type="ECO:0000313" key="2">
    <source>
        <dbReference type="Proteomes" id="UP000000441"/>
    </source>
</evidence>
<proteinExistence type="predicted"/>
<name>B9ITJ6_BACCQ</name>
<dbReference type="EMBL" id="CP000227">
    <property type="protein sequence ID" value="ACM13690.1"/>
    <property type="molecule type" value="Genomic_DNA"/>
</dbReference>
<evidence type="ECO:0000313" key="1">
    <source>
        <dbReference type="EMBL" id="ACM13690.1"/>
    </source>
</evidence>
<organism evidence="1 2">
    <name type="scientific">Bacillus cereus (strain Q1)</name>
    <dbReference type="NCBI Taxonomy" id="361100"/>
    <lineage>
        <taxon>Bacteria</taxon>
        <taxon>Bacillati</taxon>
        <taxon>Bacillota</taxon>
        <taxon>Bacilli</taxon>
        <taxon>Bacillales</taxon>
        <taxon>Bacillaceae</taxon>
        <taxon>Bacillus</taxon>
        <taxon>Bacillus cereus group</taxon>
    </lineage>
</organism>
<dbReference type="Proteomes" id="UP000000441">
    <property type="component" value="Chromosome"/>
</dbReference>
<gene>
    <name evidence="1" type="ordered locus">BCQ_3262</name>
</gene>
<dbReference type="AlphaFoldDB" id="B9ITJ6"/>
<reference evidence="1 2" key="1">
    <citation type="journal article" date="2009" name="J. Bacteriol.">
        <title>Complete genome sequence of the extremophilic Bacillus cereus strain Q1 with industrial applications.</title>
        <authorList>
            <person name="Xiong Z."/>
            <person name="Jiang Y."/>
            <person name="Qi D."/>
            <person name="Lu H."/>
            <person name="Yang F."/>
            <person name="Yang J."/>
            <person name="Chen L."/>
            <person name="Sun L."/>
            <person name="Xu X."/>
            <person name="Xue Y."/>
            <person name="Zhu Y."/>
            <person name="Jin Q."/>
        </authorList>
    </citation>
    <scope>NUCLEOTIDE SEQUENCE [LARGE SCALE GENOMIC DNA]</scope>
    <source>
        <strain evidence="1 2">Q1</strain>
    </source>
</reference>
<protein>
    <submittedName>
        <fullName evidence="1">Uncharacterized protein</fullName>
    </submittedName>
</protein>
<dbReference type="KEGG" id="bcq:BCQ_3262"/>
<dbReference type="HOGENOM" id="CLU_3339993_0_0_9"/>